<comment type="similarity">
    <text evidence="3">Belongs to the autotransporter-2 (AT-2) (TC 1.B.40) family.</text>
</comment>
<feature type="domain" description="Trimeric autotransporter adhesin YadA-like C-terminal membrane anchor" evidence="11">
    <location>
        <begin position="1306"/>
        <end position="1366"/>
    </location>
</feature>
<dbReference type="Proteomes" id="UP001629392">
    <property type="component" value="Unassembled WGS sequence"/>
</dbReference>
<feature type="domain" description="Trimeric autotransporter adhesin YadA-like stalk" evidence="13">
    <location>
        <begin position="1060"/>
        <end position="1093"/>
    </location>
</feature>
<feature type="domain" description="Trimeric autotransporter adhesin YadA-like stalk" evidence="13">
    <location>
        <begin position="740"/>
        <end position="769"/>
    </location>
</feature>
<keyword evidence="10" id="KW-0998">Cell outer membrane</keyword>
<evidence type="ECO:0000256" key="5">
    <source>
        <dbReference type="ARBA" id="ARBA00022452"/>
    </source>
</evidence>
<dbReference type="SUPFAM" id="SSF54523">
    <property type="entry name" value="Pili subunits"/>
    <property type="match status" value="1"/>
</dbReference>
<dbReference type="InterPro" id="IPR008635">
    <property type="entry name" value="Coiled_stalk_dom"/>
</dbReference>
<feature type="domain" description="Trimeric autotransporter adhesin YadA-like head" evidence="12">
    <location>
        <begin position="1176"/>
        <end position="1201"/>
    </location>
</feature>
<feature type="domain" description="Trimeric autotransporter adhesin YadA-like stalk" evidence="13">
    <location>
        <begin position="483"/>
        <end position="518"/>
    </location>
</feature>
<evidence type="ECO:0000256" key="9">
    <source>
        <dbReference type="ARBA" id="ARBA00023136"/>
    </source>
</evidence>
<feature type="domain" description="Trimeric autotransporter adhesin YadA-like stalk" evidence="13">
    <location>
        <begin position="548"/>
        <end position="582"/>
    </location>
</feature>
<feature type="domain" description="Trimeric autotransporter adhesin YadA-like stalk" evidence="13">
    <location>
        <begin position="612"/>
        <end position="646"/>
    </location>
</feature>
<protein>
    <submittedName>
        <fullName evidence="14">YadA-like family protein</fullName>
    </submittedName>
</protein>
<dbReference type="Pfam" id="PF05658">
    <property type="entry name" value="YadA_head"/>
    <property type="match status" value="7"/>
</dbReference>
<dbReference type="RefSeq" id="WP_408156342.1">
    <property type="nucleotide sequence ID" value="NZ_JAQQCL010000028.1"/>
</dbReference>
<dbReference type="Pfam" id="PF05662">
    <property type="entry name" value="YadA_stalk"/>
    <property type="match status" value="13"/>
</dbReference>
<evidence type="ECO:0000256" key="6">
    <source>
        <dbReference type="ARBA" id="ARBA00022692"/>
    </source>
</evidence>
<evidence type="ECO:0000259" key="11">
    <source>
        <dbReference type="Pfam" id="PF03895"/>
    </source>
</evidence>
<keyword evidence="8" id="KW-0653">Protein transport</keyword>
<feature type="domain" description="Trimeric autotransporter adhesin YadA-like head" evidence="12">
    <location>
        <begin position="1203"/>
        <end position="1229"/>
    </location>
</feature>
<comment type="subcellular location">
    <subcellularLocation>
        <location evidence="2">Cell outer membrane</location>
    </subcellularLocation>
    <subcellularLocation>
        <location evidence="1">Cell surface</location>
    </subcellularLocation>
</comment>
<accession>A0ABW9EMK6</accession>
<evidence type="ECO:0000259" key="13">
    <source>
        <dbReference type="Pfam" id="PF05662"/>
    </source>
</evidence>
<feature type="domain" description="Trimeric autotransporter adhesin YadA-like stalk" evidence="13">
    <location>
        <begin position="676"/>
        <end position="704"/>
    </location>
</feature>
<keyword evidence="5" id="KW-1134">Transmembrane beta strand</keyword>
<dbReference type="Gene3D" id="2.150.10.10">
    <property type="entry name" value="Serralysin-like metalloprotease, C-terminal"/>
    <property type="match status" value="4"/>
</dbReference>
<feature type="domain" description="Trimeric autotransporter adhesin YadA-like stalk" evidence="13">
    <location>
        <begin position="932"/>
        <end position="960"/>
    </location>
</feature>
<dbReference type="InterPro" id="IPR006626">
    <property type="entry name" value="PbH1"/>
</dbReference>
<comment type="caution">
    <text evidence="14">The sequence shown here is derived from an EMBL/GenBank/DDBJ whole genome shotgun (WGS) entry which is preliminary data.</text>
</comment>
<evidence type="ECO:0000259" key="12">
    <source>
        <dbReference type="Pfam" id="PF05658"/>
    </source>
</evidence>
<dbReference type="Gene3D" id="6.10.250.2040">
    <property type="match status" value="10"/>
</dbReference>
<keyword evidence="6" id="KW-0812">Transmembrane</keyword>
<evidence type="ECO:0000256" key="1">
    <source>
        <dbReference type="ARBA" id="ARBA00004241"/>
    </source>
</evidence>
<evidence type="ECO:0000256" key="8">
    <source>
        <dbReference type="ARBA" id="ARBA00022927"/>
    </source>
</evidence>
<feature type="domain" description="Trimeric autotransporter adhesin YadA-like stalk" evidence="13">
    <location>
        <begin position="996"/>
        <end position="1027"/>
    </location>
</feature>
<feature type="domain" description="Trimeric autotransporter adhesin YadA-like head" evidence="12">
    <location>
        <begin position="238"/>
        <end position="263"/>
    </location>
</feature>
<dbReference type="Pfam" id="PF03895">
    <property type="entry name" value="YadA_anchor"/>
    <property type="match status" value="1"/>
</dbReference>
<feature type="domain" description="Trimeric autotransporter adhesin YadA-like stalk" evidence="13">
    <location>
        <begin position="303"/>
        <end position="337"/>
    </location>
</feature>
<dbReference type="Gene3D" id="2.60.40.4050">
    <property type="match status" value="1"/>
</dbReference>
<organism evidence="14 15">
    <name type="scientific">Paraburkholderia strydomiana</name>
    <dbReference type="NCBI Taxonomy" id="1245417"/>
    <lineage>
        <taxon>Bacteria</taxon>
        <taxon>Pseudomonadati</taxon>
        <taxon>Pseudomonadota</taxon>
        <taxon>Betaproteobacteria</taxon>
        <taxon>Burkholderiales</taxon>
        <taxon>Burkholderiaceae</taxon>
        <taxon>Paraburkholderia</taxon>
    </lineage>
</organism>
<evidence type="ECO:0000256" key="4">
    <source>
        <dbReference type="ARBA" id="ARBA00022448"/>
    </source>
</evidence>
<feature type="domain" description="Trimeric autotransporter adhesin YadA-like stalk" evidence="13">
    <location>
        <begin position="804"/>
        <end position="832"/>
    </location>
</feature>
<keyword evidence="7" id="KW-0732">Signal</keyword>
<dbReference type="SUPFAM" id="SSF101967">
    <property type="entry name" value="Adhesin YadA, collagen-binding domain"/>
    <property type="match status" value="14"/>
</dbReference>
<dbReference type="InterPro" id="IPR005594">
    <property type="entry name" value="YadA_C"/>
</dbReference>
<feature type="domain" description="Trimeric autotransporter adhesin YadA-like head" evidence="12">
    <location>
        <begin position="441"/>
        <end position="465"/>
    </location>
</feature>
<dbReference type="Gene3D" id="3.30.1300.30">
    <property type="entry name" value="GSPII I/J protein-like"/>
    <property type="match status" value="1"/>
</dbReference>
<gene>
    <name evidence="14" type="ORF">PQQ73_28825</name>
</gene>
<dbReference type="InterPro" id="IPR008640">
    <property type="entry name" value="Adhesin_Head_dom"/>
</dbReference>
<evidence type="ECO:0000313" key="14">
    <source>
        <dbReference type="EMBL" id="MFM0720324.1"/>
    </source>
</evidence>
<reference evidence="14 15" key="1">
    <citation type="journal article" date="2024" name="Chem. Sci.">
        <title>Discovery of megapolipeptins by genome mining of a Burkholderiales bacteria collection.</title>
        <authorList>
            <person name="Paulo B.S."/>
            <person name="Recchia M.J.J."/>
            <person name="Lee S."/>
            <person name="Fergusson C.H."/>
            <person name="Romanowski S.B."/>
            <person name="Hernandez A."/>
            <person name="Krull N."/>
            <person name="Liu D.Y."/>
            <person name="Cavanagh H."/>
            <person name="Bos A."/>
            <person name="Gray C.A."/>
            <person name="Murphy B.T."/>
            <person name="Linington R.G."/>
            <person name="Eustaquio A.S."/>
        </authorList>
    </citation>
    <scope>NUCLEOTIDE SEQUENCE [LARGE SCALE GENOMIC DNA]</scope>
    <source>
        <strain evidence="14 15">RL17-350-BIC-E</strain>
    </source>
</reference>
<feature type="domain" description="Trimeric autotransporter adhesin YadA-like head" evidence="12">
    <location>
        <begin position="139"/>
        <end position="165"/>
    </location>
</feature>
<keyword evidence="15" id="KW-1185">Reference proteome</keyword>
<name>A0ABW9EMK6_9BURK</name>
<feature type="domain" description="Trimeric autotransporter adhesin YadA-like head" evidence="12">
    <location>
        <begin position="383"/>
        <end position="409"/>
    </location>
</feature>
<dbReference type="EMBL" id="JAQQCL010000028">
    <property type="protein sequence ID" value="MFM0720324.1"/>
    <property type="molecule type" value="Genomic_DNA"/>
</dbReference>
<keyword evidence="9" id="KW-0472">Membrane</keyword>
<sequence length="1366" mass="131131">MNERISMTWCAAAHAAPVVSGPADFGKNRAAARKKAIVHAVLTAAAFASGASAFAAGADAIESGSAADASGDFAIAVGKQASAPGSSSIALGAQARAQGNAAMAAGSNANAQGDGANAVGLNANAQGSGATSVGAGTRALGAGAMAAGLNASALNDRATAVGLNAVATGLDSISSGSGATAADAAASAFGALSTASGSASTAVGYGAQTQGSAAFAGGSLASAAADGSVALGNRASVSGVDGIALGNHATASAANSVALGANSTTTADLTQPAYAPAGLGARLIAAPDPAGEVSLGSTGNERRLTNVAAGALPTDAVNVSQLSGIDGKVDAIARSGTQRYFKAEGGVDGSDDAVATGAYALAAGAGATATGADAAAVGARARAGGTGSAAFGANAVADAPNATSIGAGAVAGEADATAIGASAVAGASNATVIGAHSAVVGDAGVALGYGASATADNAVAIGRDSLAERANTMSVGSVGQERQITNVAAGTADTDAVNVTQLKAVSDQGEATATKLDSALMYDRNTDGSVDHASVTLGGTAASDGTVIHNVAAGTADTDAVSVAQLKTVSDQSNANATRLDGALLYDQNADGSINRDSVTLGSSAANGGTVIHNVAAGTADTDAVNVAQLNTVGDQSNATATRLDGALMYDRNADGSVNRDSVTLAGDAAGNGTVIHNVADGTAATDAVNVAQLNTVSDQGKANAAKLDGALMYDQNADGSVNHDSVTLAGTAASGGTVIHNVAAGTADNDAVNVAQLSTVSDQGKANAAKLDGALIYDQNADGSVNHDSVTLAGTAASGGTVIHNVAAGTADNDAVNVAQLSTVSDQGKANAAKLDGALMYDQNADGSVNHDSVTLAGTAASGGTVIHNVAAGTADNDAVNVAQLSTVSDQGKANAAKLDGALMYDQNADGSVNHDSVTLAGTAASGGTVIHNVAAGTADNDAVNVAQLSTVSDQGKANAAKLDGALMYDQNADGSVNHDSVTLGGSAASGGTVIHNVAAGIADNDAVNVAQLNTVSDQTTATATKLEGALIYDKNADGSINHNSFTLAGDAASGGTVIHNVAAGTADTDAVNVAQLKTVSDQDEATATKLDGALMYDKNADGSLNRNSVTLGNDASNGGTAIHNVANGVDASDAVNLGQLNAVVNGMVNNAVANEANPFISAEGSRETESAVSSGAHSIAAGANARATGASATAIGASASASGSNAIALGAAAHASADNSVALGHGSVADRADTVSVGTAGQERQIINVAAGVQGTDAVNVNQLQQTVGGVLSQANRYTDDQIRSARRDGYGGTASALAIAGLPQAVLPGRGMFAMAGGTYGGQSALAIGMSQMSEKGTWAYKLQASTDSRGEFGASIGAGVHW</sequence>
<dbReference type="InterPro" id="IPR045584">
    <property type="entry name" value="Pilin-like"/>
</dbReference>
<evidence type="ECO:0000313" key="15">
    <source>
        <dbReference type="Proteomes" id="UP001629392"/>
    </source>
</evidence>
<evidence type="ECO:0000256" key="2">
    <source>
        <dbReference type="ARBA" id="ARBA00004442"/>
    </source>
</evidence>
<dbReference type="SMART" id="SM00710">
    <property type="entry name" value="PbH1"/>
    <property type="match status" value="11"/>
</dbReference>
<dbReference type="InterPro" id="IPR011049">
    <property type="entry name" value="Serralysin-like_metalloprot_C"/>
</dbReference>
<feature type="domain" description="Trimeric autotransporter adhesin YadA-like stalk" evidence="13">
    <location>
        <begin position="868"/>
        <end position="896"/>
    </location>
</feature>
<feature type="domain" description="Trimeric autotransporter adhesin YadA-like stalk" evidence="13">
    <location>
        <begin position="1124"/>
        <end position="1153"/>
    </location>
</feature>
<keyword evidence="4" id="KW-0813">Transport</keyword>
<evidence type="ECO:0000256" key="10">
    <source>
        <dbReference type="ARBA" id="ARBA00023237"/>
    </source>
</evidence>
<evidence type="ECO:0000256" key="3">
    <source>
        <dbReference type="ARBA" id="ARBA00005848"/>
    </source>
</evidence>
<feature type="domain" description="Trimeric autotransporter adhesin YadA-like head" evidence="12">
    <location>
        <begin position="69"/>
        <end position="95"/>
    </location>
</feature>
<proteinExistence type="inferred from homology"/>
<evidence type="ECO:0000256" key="7">
    <source>
        <dbReference type="ARBA" id="ARBA00022729"/>
    </source>
</evidence>
<feature type="domain" description="Trimeric autotransporter adhesin YadA-like stalk" evidence="13">
    <location>
        <begin position="1247"/>
        <end position="1284"/>
    </location>
</feature>